<evidence type="ECO:0000256" key="2">
    <source>
        <dbReference type="SAM" id="Phobius"/>
    </source>
</evidence>
<evidence type="ECO:0000313" key="3">
    <source>
        <dbReference type="EMBL" id="SVA77391.1"/>
    </source>
</evidence>
<keyword evidence="2" id="KW-0472">Membrane</keyword>
<dbReference type="AlphaFoldDB" id="A0A381YLG0"/>
<dbReference type="Pfam" id="PF02810">
    <property type="entry name" value="SEC-C"/>
    <property type="match status" value="1"/>
</dbReference>
<feature type="compositionally biased region" description="Basic and acidic residues" evidence="1">
    <location>
        <begin position="69"/>
        <end position="78"/>
    </location>
</feature>
<keyword evidence="2" id="KW-0812">Transmembrane</keyword>
<protein>
    <submittedName>
        <fullName evidence="3">Uncharacterized protein</fullName>
    </submittedName>
</protein>
<reference evidence="3" key="1">
    <citation type="submission" date="2018-05" db="EMBL/GenBank/DDBJ databases">
        <authorList>
            <person name="Lanie J.A."/>
            <person name="Ng W.-L."/>
            <person name="Kazmierczak K.M."/>
            <person name="Andrzejewski T.M."/>
            <person name="Davidsen T.M."/>
            <person name="Wayne K.J."/>
            <person name="Tettelin H."/>
            <person name="Glass J.I."/>
            <person name="Rusch D."/>
            <person name="Podicherti R."/>
            <person name="Tsui H.-C.T."/>
            <person name="Winkler M.E."/>
        </authorList>
    </citation>
    <scope>NUCLEOTIDE SEQUENCE</scope>
</reference>
<evidence type="ECO:0000256" key="1">
    <source>
        <dbReference type="SAM" id="MobiDB-lite"/>
    </source>
</evidence>
<accession>A0A381YLG0</accession>
<dbReference type="EMBL" id="UINC01018425">
    <property type="protein sequence ID" value="SVA77391.1"/>
    <property type="molecule type" value="Genomic_DNA"/>
</dbReference>
<dbReference type="Gene3D" id="3.10.450.50">
    <property type="match status" value="1"/>
</dbReference>
<dbReference type="InterPro" id="IPR004027">
    <property type="entry name" value="SEC_C_motif"/>
</dbReference>
<feature type="region of interest" description="Disordered" evidence="1">
    <location>
        <begin position="69"/>
        <end position="92"/>
    </location>
</feature>
<gene>
    <name evidence="3" type="ORF">METZ01_LOCUS130245</name>
</gene>
<organism evidence="3">
    <name type="scientific">marine metagenome</name>
    <dbReference type="NCBI Taxonomy" id="408172"/>
    <lineage>
        <taxon>unclassified sequences</taxon>
        <taxon>metagenomes</taxon>
        <taxon>ecological metagenomes</taxon>
    </lineage>
</organism>
<keyword evidence="2" id="KW-1133">Transmembrane helix</keyword>
<proteinExistence type="predicted"/>
<name>A0A381YLG0_9ZZZZ</name>
<dbReference type="SUPFAM" id="SSF103642">
    <property type="entry name" value="Sec-C motif"/>
    <property type="match status" value="1"/>
</dbReference>
<sequence length="123" mass="13912">MKIKRNDPCHCGSDKKFKDCHGKKTDVNPWKKIAIYIISGLIAFWFIRDIFLTGNDSIGSAPPGKVWSEEHGHYHDVNTNRSPIPPMPPGAQKTLNIPQPEGPVPEGKVWSREHGHWHDIVNN</sequence>
<feature type="transmembrane region" description="Helical" evidence="2">
    <location>
        <begin position="33"/>
        <end position="51"/>
    </location>
</feature>